<gene>
    <name evidence="2" type="ORF">RFM68_17950</name>
</gene>
<evidence type="ECO:0000256" key="1">
    <source>
        <dbReference type="SAM" id="MobiDB-lite"/>
    </source>
</evidence>
<dbReference type="Proteomes" id="UP001276840">
    <property type="component" value="Unassembled WGS sequence"/>
</dbReference>
<protein>
    <submittedName>
        <fullName evidence="2">Uncharacterized protein</fullName>
    </submittedName>
</protein>
<accession>A0ABU4ZM04</accession>
<reference evidence="2 3" key="1">
    <citation type="submission" date="2023-08" db="EMBL/GenBank/DDBJ databases">
        <title>Implementing the SeqCode for naming new Mesorhizobium species isolated from Vachellia karroo root nodules.</title>
        <authorList>
            <person name="Van Lill M."/>
        </authorList>
    </citation>
    <scope>NUCLEOTIDE SEQUENCE [LARGE SCALE GENOMIC DNA]</scope>
    <source>
        <strain evidence="2 3">MSK 1335</strain>
    </source>
</reference>
<sequence>MFKSLNRGARALGLEGCGIAGGGNADFVALGAEHVPEAVVSSSARSTTSSKQFQEKRVAAFDAGLLLDSQCAHAARFRAGWGHCHEEGILKADARPQRPALGADRAAGRIGFPGAGIKRGPLFGGRESTRQAISPSV</sequence>
<dbReference type="EMBL" id="JAVIJF010000012">
    <property type="protein sequence ID" value="MDX8526385.1"/>
    <property type="molecule type" value="Genomic_DNA"/>
</dbReference>
<evidence type="ECO:0000313" key="3">
    <source>
        <dbReference type="Proteomes" id="UP001276840"/>
    </source>
</evidence>
<evidence type="ECO:0000313" key="2">
    <source>
        <dbReference type="EMBL" id="MDX8526385.1"/>
    </source>
</evidence>
<proteinExistence type="predicted"/>
<name>A0ABU4ZM04_9HYPH</name>
<comment type="caution">
    <text evidence="2">The sequence shown here is derived from an EMBL/GenBank/DDBJ whole genome shotgun (WGS) entry which is preliminary data.</text>
</comment>
<organism evidence="2 3">
    <name type="scientific">Mesorhizobium montanum</name>
    <dbReference type="NCBI Taxonomy" id="3072323"/>
    <lineage>
        <taxon>Bacteria</taxon>
        <taxon>Pseudomonadati</taxon>
        <taxon>Pseudomonadota</taxon>
        <taxon>Alphaproteobacteria</taxon>
        <taxon>Hyphomicrobiales</taxon>
        <taxon>Phyllobacteriaceae</taxon>
        <taxon>Mesorhizobium</taxon>
    </lineage>
</organism>
<keyword evidence="3" id="KW-1185">Reference proteome</keyword>
<feature type="region of interest" description="Disordered" evidence="1">
    <location>
        <begin position="118"/>
        <end position="137"/>
    </location>
</feature>